<reference evidence="1 2" key="1">
    <citation type="submission" date="2021-10" db="EMBL/GenBank/DDBJ databases">
        <title>Collection of gut derived symbiotic bacterial strains cultured from healthy donors.</title>
        <authorList>
            <person name="Lin H."/>
            <person name="Littmann E."/>
            <person name="Claire K."/>
            <person name="Pamer E."/>
        </authorList>
    </citation>
    <scope>NUCLEOTIDE SEQUENCE [LARGE SCALE GENOMIC DNA]</scope>
    <source>
        <strain evidence="1 2">MSK.17.68</strain>
    </source>
</reference>
<evidence type="ECO:0000313" key="2">
    <source>
        <dbReference type="Proteomes" id="UP001299409"/>
    </source>
</evidence>
<name>A0ABS8D134_9FIRM</name>
<dbReference type="EMBL" id="JAJBMB010000028">
    <property type="protein sequence ID" value="MCB5447440.1"/>
    <property type="molecule type" value="Genomic_DNA"/>
</dbReference>
<dbReference type="InterPro" id="IPR006530">
    <property type="entry name" value="YD"/>
</dbReference>
<dbReference type="RefSeq" id="WP_226938059.1">
    <property type="nucleotide sequence ID" value="NZ_JAJBMB010000028.1"/>
</dbReference>
<keyword evidence="2" id="KW-1185">Reference proteome</keyword>
<organism evidence="1 2">
    <name type="scientific">Intestinibacter bartlettii</name>
    <dbReference type="NCBI Taxonomy" id="261299"/>
    <lineage>
        <taxon>Bacteria</taxon>
        <taxon>Bacillati</taxon>
        <taxon>Bacillota</taxon>
        <taxon>Clostridia</taxon>
        <taxon>Peptostreptococcales</taxon>
        <taxon>Peptostreptococcaceae</taxon>
        <taxon>Intestinibacter</taxon>
    </lineage>
</organism>
<comment type="caution">
    <text evidence="1">The sequence shown here is derived from an EMBL/GenBank/DDBJ whole genome shotgun (WGS) entry which is preliminary data.</text>
</comment>
<sequence>SQSTFSGMFGLGFSDTFHKELYKVGDNIVLSENDGSIYKFKKENENWVCDETKDYELNENSRENTYKIKISENETKELQLTHKYEITTKDNTIYRFNEKGQLIVVTEPNETCIIYNYDDVGRLSKLTNSNGVEISLQYKEGNDKNLLEKIVLPDSSVLKYDYSNGKLTKFTHLKNDNLICFDKVNYCFEYDTNNLLSGIKDAKGNLYSINYNSDKASKVVYPNGENYNINYLNGLTEVSKVNENNLPIYTEKTKFDTNNGKVMEETDVDGNKTTYIYENENNPYLVTKTIKNVDYQELNERNEMVFKTKEVVTTTDYNENEDVEEEVDEEGNVTEYSYNLEDEINKHNPIRIVTTTSTNTRSTQNISNERFNYNSFGNLTEEKDLINKTITKSKFNESGQVTSESITNTETNKLTSVSNYDYDDLGNVKEESTVTDNIESSQTNKYDSMGRVIISTDGSTNNKTETAYDYLGREITVSLLNSSETVIEEKENTYDENGTLIKEISNGVTTNYEYDNLNRLTKKTISDSKGSVSYTTTYSYADADNLNTGTTTINTTNLYCEKTYKNNLDDPIEIKYYDKNGNLVREKNNGVYKDYIYDNNQNTIITFEMDNISSSNKKISLSLYDENGQNTVNVQNASILNGKFVSSSTSLVTKSEYDDLGNVVRETDAKNISTGYTYDNQSRVTSVISAEGTSLENQTIIDYSTDADSNTSITTITDANQHKSYEVKNAAGLTISTEDEGDKDDTSDNIKTSYTYNKNGNKTIETFSNGDYKKYYYDSNNHNQLMQTVYFEKGDNQLGKATLQTTYTYDLKENVTSMVDYKYDGNNAIPYHYTYYEYDLNGTMTGYAEINASSDPDEGVINNHK</sequence>
<evidence type="ECO:0008006" key="3">
    <source>
        <dbReference type="Google" id="ProtNLM"/>
    </source>
</evidence>
<dbReference type="Gene3D" id="2.180.10.10">
    <property type="entry name" value="RHS repeat-associated core"/>
    <property type="match status" value="2"/>
</dbReference>
<dbReference type="Pfam" id="PF05593">
    <property type="entry name" value="RHS_repeat"/>
    <property type="match status" value="1"/>
</dbReference>
<feature type="non-terminal residue" evidence="1">
    <location>
        <position position="865"/>
    </location>
</feature>
<protein>
    <recommendedName>
        <fullName evidence="3">RHS repeat protein</fullName>
    </recommendedName>
</protein>
<dbReference type="NCBIfam" id="TIGR01643">
    <property type="entry name" value="YD_repeat_2x"/>
    <property type="match status" value="1"/>
</dbReference>
<dbReference type="InterPro" id="IPR050708">
    <property type="entry name" value="T6SS_VgrG/RHS"/>
</dbReference>
<accession>A0ABS8D134</accession>
<dbReference type="PANTHER" id="PTHR32305:SF15">
    <property type="entry name" value="PROTEIN RHSA-RELATED"/>
    <property type="match status" value="1"/>
</dbReference>
<dbReference type="Gene3D" id="3.90.930.1">
    <property type="match status" value="1"/>
</dbReference>
<gene>
    <name evidence="1" type="ORF">LIP50_14660</name>
</gene>
<dbReference type="Proteomes" id="UP001299409">
    <property type="component" value="Unassembled WGS sequence"/>
</dbReference>
<dbReference type="PANTHER" id="PTHR32305">
    <property type="match status" value="1"/>
</dbReference>
<proteinExistence type="predicted"/>
<dbReference type="InterPro" id="IPR031325">
    <property type="entry name" value="RHS_repeat"/>
</dbReference>
<evidence type="ECO:0000313" key="1">
    <source>
        <dbReference type="EMBL" id="MCB5447440.1"/>
    </source>
</evidence>
<feature type="non-terminal residue" evidence="1">
    <location>
        <position position="1"/>
    </location>
</feature>